<dbReference type="PRINTS" id="PR00109">
    <property type="entry name" value="TYRKINASE"/>
</dbReference>
<dbReference type="Gene3D" id="3.30.200.20">
    <property type="entry name" value="Phosphorylase Kinase, domain 1"/>
    <property type="match status" value="1"/>
</dbReference>
<dbReference type="SMART" id="SM00219">
    <property type="entry name" value="TyrKc"/>
    <property type="match status" value="1"/>
</dbReference>
<dbReference type="InterPro" id="IPR000719">
    <property type="entry name" value="Prot_kinase_dom"/>
</dbReference>
<comment type="catalytic activity">
    <reaction evidence="5">
        <text>L-tyrosyl-[protein] + ATP = O-phospho-L-tyrosyl-[protein] + ADP + H(+)</text>
        <dbReference type="Rhea" id="RHEA:10596"/>
        <dbReference type="Rhea" id="RHEA-COMP:10136"/>
        <dbReference type="Rhea" id="RHEA-COMP:20101"/>
        <dbReference type="ChEBI" id="CHEBI:15378"/>
        <dbReference type="ChEBI" id="CHEBI:30616"/>
        <dbReference type="ChEBI" id="CHEBI:46858"/>
        <dbReference type="ChEBI" id="CHEBI:61978"/>
        <dbReference type="ChEBI" id="CHEBI:456216"/>
        <dbReference type="EC" id="2.7.10.1"/>
    </reaction>
</comment>
<dbReference type="PANTHER" id="PTHR24416">
    <property type="entry name" value="TYROSINE-PROTEIN KINASE RECEPTOR"/>
    <property type="match status" value="1"/>
</dbReference>
<keyword evidence="8" id="KW-0472">Membrane</keyword>
<dbReference type="InterPro" id="IPR008266">
    <property type="entry name" value="Tyr_kinase_AS"/>
</dbReference>
<evidence type="ECO:0000313" key="12">
    <source>
        <dbReference type="EnsemblMetazoa" id="Aqu2.1.24361_001"/>
    </source>
</evidence>
<dbReference type="Pfam" id="PF00530">
    <property type="entry name" value="SRCR"/>
    <property type="match status" value="1"/>
</dbReference>
<evidence type="ECO:0000259" key="9">
    <source>
        <dbReference type="PROSITE" id="PS50011"/>
    </source>
</evidence>
<comment type="subcellular location">
    <subcellularLocation>
        <location evidence="1">Membrane</location>
        <topology evidence="1">Single-pass membrane protein</topology>
    </subcellularLocation>
</comment>
<keyword evidence="7" id="KW-0547">Nucleotide-binding</keyword>
<evidence type="ECO:0000256" key="1">
    <source>
        <dbReference type="ARBA" id="ARBA00004167"/>
    </source>
</evidence>
<dbReference type="PROSITE" id="PS00107">
    <property type="entry name" value="PROTEIN_KINASE_ATP"/>
    <property type="match status" value="1"/>
</dbReference>
<dbReference type="InterPro" id="IPR001190">
    <property type="entry name" value="SRCR"/>
</dbReference>
<accession>A0A1X7UA75</accession>
<evidence type="ECO:0000259" key="10">
    <source>
        <dbReference type="PROSITE" id="PS50038"/>
    </source>
</evidence>
<dbReference type="AlphaFoldDB" id="A0A1X7UA75"/>
<feature type="domain" description="FZ" evidence="10">
    <location>
        <begin position="278"/>
        <end position="431"/>
    </location>
</feature>
<dbReference type="SMART" id="SM00202">
    <property type="entry name" value="SR"/>
    <property type="match status" value="1"/>
</dbReference>
<dbReference type="PRINTS" id="PR00258">
    <property type="entry name" value="SPERACTRCPTR"/>
</dbReference>
<dbReference type="PROSITE" id="PS50038">
    <property type="entry name" value="FZ"/>
    <property type="match status" value="1"/>
</dbReference>
<dbReference type="InterPro" id="IPR017441">
    <property type="entry name" value="Protein_kinase_ATP_BS"/>
</dbReference>
<dbReference type="SUPFAM" id="SSF56112">
    <property type="entry name" value="Protein kinase-like (PK-like)"/>
    <property type="match status" value="2"/>
</dbReference>
<name>A0A1X7UA75_AMPQE</name>
<evidence type="ECO:0000256" key="6">
    <source>
        <dbReference type="PROSITE-ProRule" id="PRU00196"/>
    </source>
</evidence>
<dbReference type="eggNOG" id="KOG1095">
    <property type="taxonomic scope" value="Eukaryota"/>
</dbReference>
<proteinExistence type="predicted"/>
<dbReference type="InterPro" id="IPR020635">
    <property type="entry name" value="Tyr_kinase_cat_dom"/>
</dbReference>
<reference evidence="12" key="1">
    <citation type="submission" date="2017-05" db="UniProtKB">
        <authorList>
            <consortium name="EnsemblMetazoa"/>
        </authorList>
    </citation>
    <scope>IDENTIFICATION</scope>
</reference>
<dbReference type="GO" id="GO:0005524">
    <property type="term" value="F:ATP binding"/>
    <property type="evidence" value="ECO:0007669"/>
    <property type="project" value="UniProtKB-UniRule"/>
</dbReference>
<dbReference type="PROSITE" id="PS00109">
    <property type="entry name" value="PROTEIN_KINASE_TYR"/>
    <property type="match status" value="1"/>
</dbReference>
<dbReference type="EnsemblMetazoa" id="Aqu2.1.24361_001">
    <property type="protein sequence ID" value="Aqu2.1.24361_001"/>
    <property type="gene ID" value="Aqu2.1.24361"/>
</dbReference>
<dbReference type="Gene3D" id="1.10.2000.10">
    <property type="entry name" value="Frizzled cysteine-rich domain"/>
    <property type="match status" value="1"/>
</dbReference>
<evidence type="ECO:0000256" key="4">
    <source>
        <dbReference type="ARBA" id="ARBA00023180"/>
    </source>
</evidence>
<evidence type="ECO:0000256" key="5">
    <source>
        <dbReference type="ARBA" id="ARBA00051243"/>
    </source>
</evidence>
<evidence type="ECO:0000256" key="2">
    <source>
        <dbReference type="ARBA" id="ARBA00022729"/>
    </source>
</evidence>
<evidence type="ECO:0000256" key="8">
    <source>
        <dbReference type="SAM" id="Phobius"/>
    </source>
</evidence>
<dbReference type="InterPro" id="IPR036772">
    <property type="entry name" value="SRCR-like_dom_sf"/>
</dbReference>
<feature type="domain" description="Protein kinase" evidence="9">
    <location>
        <begin position="562"/>
        <end position="597"/>
    </location>
</feature>
<evidence type="ECO:0000256" key="3">
    <source>
        <dbReference type="ARBA" id="ARBA00023157"/>
    </source>
</evidence>
<dbReference type="Pfam" id="PF07714">
    <property type="entry name" value="PK_Tyr_Ser-Thr"/>
    <property type="match status" value="1"/>
</dbReference>
<keyword evidence="3 6" id="KW-1015">Disulfide bond</keyword>
<dbReference type="FunFam" id="3.10.250.10:FF:000005">
    <property type="entry name" value="Neurotrypsin isoform A"/>
    <property type="match status" value="1"/>
</dbReference>
<feature type="domain" description="Protein kinase" evidence="9">
    <location>
        <begin position="1"/>
        <end position="148"/>
    </location>
</feature>
<evidence type="ECO:0008006" key="13">
    <source>
        <dbReference type="Google" id="ProtNLM"/>
    </source>
</evidence>
<dbReference type="InterPro" id="IPR050122">
    <property type="entry name" value="RTK"/>
</dbReference>
<organism evidence="12">
    <name type="scientific">Amphimedon queenslandica</name>
    <name type="common">Sponge</name>
    <dbReference type="NCBI Taxonomy" id="400682"/>
    <lineage>
        <taxon>Eukaryota</taxon>
        <taxon>Metazoa</taxon>
        <taxon>Porifera</taxon>
        <taxon>Demospongiae</taxon>
        <taxon>Heteroscleromorpha</taxon>
        <taxon>Haplosclerida</taxon>
        <taxon>Niphatidae</taxon>
        <taxon>Amphimedon</taxon>
    </lineage>
</organism>
<evidence type="ECO:0000256" key="7">
    <source>
        <dbReference type="PROSITE-ProRule" id="PRU10141"/>
    </source>
</evidence>
<dbReference type="InterPro" id="IPR020067">
    <property type="entry name" value="Frizzled_dom"/>
</dbReference>
<dbReference type="GO" id="GO:0004714">
    <property type="term" value="F:transmembrane receptor protein tyrosine kinase activity"/>
    <property type="evidence" value="ECO:0007669"/>
    <property type="project" value="UniProtKB-EC"/>
</dbReference>
<feature type="disulfide bond" evidence="6">
    <location>
        <begin position="227"/>
        <end position="237"/>
    </location>
</feature>
<dbReference type="InterPro" id="IPR036790">
    <property type="entry name" value="Frizzled_dom_sf"/>
</dbReference>
<dbReference type="PANTHER" id="PTHR24416:SF564">
    <property type="entry name" value="MACROPHAGE-STIMULATING PROTEIN RECEPTOR"/>
    <property type="match status" value="1"/>
</dbReference>
<sequence length="597" mass="66118">MCYLASQKFIHRDLAARNCMIDDDGIIKVSDFGLSEDIYSQNYFRQLEGDNNSSPVKLPLKWMALESIHDGLFSEKSDVWSYGVLCWEVFSLGRVPYPGLDPMGIVELLNTGGRLHTPNNEACSKEIFAGRGFSGDHIIEADDASTFINLSSCIFGDLKLVNGKTTIGRLEICINNEWGTVCDDGWTHTNAEVVCRQLGYSTIGAQYFNGKYFDAENMSIFLDDVVCLGSEDNILQCNHSTIGFHNCSHSNDVSVQCFTIDNSFCNTEFDNQLWSAMSANGSCEAYFKEGSSTSICDHLYDPDIDYVYIPHGRLGGSQQLLRKFAIHATSFLIQIPIHCRDFAVRLMCTHYYLPCGSNGTLHVPLPICSNVCSYMSVTVCPEIWSYVINFLVSDQVLPQYRYDEGIKLPVCNNTAKLIDYLNLTSDCCSDGGIKVPQLTETTTKAINISSTTSATQTTFTIQASKTATPLITSGTSPALIPGIISILLLLLVVLAIVLSVACCIKKRRNHERLMKKEIHDKPNPSLILESNKENIYNSSKTIEISSEYMNQLSSYIISGSSISVQETVGQGEFGIVYRGVMTIENQMPQPVAVKTLK</sequence>
<protein>
    <recommendedName>
        <fullName evidence="13">Protein kinase domain-containing protein</fullName>
    </recommendedName>
</protein>
<dbReference type="InterPro" id="IPR001245">
    <property type="entry name" value="Ser-Thr/Tyr_kinase_cat_dom"/>
</dbReference>
<dbReference type="SUPFAM" id="SSF56487">
    <property type="entry name" value="SRCR-like"/>
    <property type="match status" value="1"/>
</dbReference>
<keyword evidence="2" id="KW-0732">Signal</keyword>
<dbReference type="PROSITE" id="PS00420">
    <property type="entry name" value="SRCR_1"/>
    <property type="match status" value="1"/>
</dbReference>
<dbReference type="OrthoDB" id="10261027at2759"/>
<evidence type="ECO:0000259" key="11">
    <source>
        <dbReference type="PROSITE" id="PS50287"/>
    </source>
</evidence>
<dbReference type="PROSITE" id="PS50287">
    <property type="entry name" value="SRCR_2"/>
    <property type="match status" value="1"/>
</dbReference>
<dbReference type="Gene3D" id="3.10.250.10">
    <property type="entry name" value="SRCR-like domain"/>
    <property type="match status" value="1"/>
</dbReference>
<feature type="binding site" evidence="7">
    <location>
        <position position="594"/>
    </location>
    <ligand>
        <name>ATP</name>
        <dbReference type="ChEBI" id="CHEBI:30616"/>
    </ligand>
</feature>
<keyword evidence="8" id="KW-0812">Transmembrane</keyword>
<dbReference type="GO" id="GO:0007169">
    <property type="term" value="P:cell surface receptor protein tyrosine kinase signaling pathway"/>
    <property type="evidence" value="ECO:0007669"/>
    <property type="project" value="TreeGrafter"/>
</dbReference>
<keyword evidence="8" id="KW-1133">Transmembrane helix</keyword>
<dbReference type="GO" id="GO:0043235">
    <property type="term" value="C:receptor complex"/>
    <property type="evidence" value="ECO:0007669"/>
    <property type="project" value="TreeGrafter"/>
</dbReference>
<feature type="transmembrane region" description="Helical" evidence="8">
    <location>
        <begin position="478"/>
        <end position="504"/>
    </location>
</feature>
<dbReference type="PROSITE" id="PS50011">
    <property type="entry name" value="PROTEIN_KINASE_DOM"/>
    <property type="match status" value="2"/>
</dbReference>
<dbReference type="GO" id="GO:0005886">
    <property type="term" value="C:plasma membrane"/>
    <property type="evidence" value="ECO:0007669"/>
    <property type="project" value="TreeGrafter"/>
</dbReference>
<dbReference type="Gene3D" id="1.10.510.10">
    <property type="entry name" value="Transferase(Phosphotransferase) domain 1"/>
    <property type="match status" value="1"/>
</dbReference>
<feature type="domain" description="SRCR" evidence="11">
    <location>
        <begin position="158"/>
        <end position="258"/>
    </location>
</feature>
<keyword evidence="4" id="KW-0325">Glycoprotein</keyword>
<keyword evidence="7" id="KW-0067">ATP-binding</keyword>
<dbReference type="InParanoid" id="A0A1X7UA75"/>
<comment type="caution">
    <text evidence="6">Lacks conserved residue(s) required for the propagation of feature annotation.</text>
</comment>
<dbReference type="InterPro" id="IPR011009">
    <property type="entry name" value="Kinase-like_dom_sf"/>
</dbReference>
<dbReference type="STRING" id="400682.A0A1X7UA75"/>